<dbReference type="AlphaFoldDB" id="A0A7Y4P5H7"/>
<evidence type="ECO:0000313" key="1">
    <source>
        <dbReference type="EMBL" id="NOL48869.1"/>
    </source>
</evidence>
<protein>
    <submittedName>
        <fullName evidence="1">DUF192 domain-containing protein</fullName>
    </submittedName>
</protein>
<dbReference type="EMBL" id="JABGBO010000002">
    <property type="protein sequence ID" value="NOL48869.1"/>
    <property type="molecule type" value="Genomic_DNA"/>
</dbReference>
<dbReference type="RefSeq" id="WP_171587864.1">
    <property type="nucleotide sequence ID" value="NZ_JABGBO010000002.1"/>
</dbReference>
<comment type="caution">
    <text evidence="1">The sequence shown here is derived from an EMBL/GenBank/DDBJ whole genome shotgun (WGS) entry which is preliminary data.</text>
</comment>
<evidence type="ECO:0000313" key="2">
    <source>
        <dbReference type="Proteomes" id="UP000541421"/>
    </source>
</evidence>
<proteinExistence type="predicted"/>
<gene>
    <name evidence="1" type="ORF">HKX40_01765</name>
</gene>
<dbReference type="InterPro" id="IPR003795">
    <property type="entry name" value="DUF192"/>
</dbReference>
<sequence>MMTEDEYLLFIRYLTFYMQRLCIATTFKQRFVGLMGLHSLTVDKGLYLPHCKAVHTFFMRIPIRVIFFDKQGQVVRDIPQLQPWSWAYCREADSVLECSVNSLFTLKNFK</sequence>
<accession>A0A7Y4P5H7</accession>
<dbReference type="PANTHER" id="PTHR37953:SF1">
    <property type="entry name" value="UPF0127 PROTEIN MJ1496"/>
    <property type="match status" value="1"/>
</dbReference>
<reference evidence="1 2" key="1">
    <citation type="submission" date="2020-05" db="EMBL/GenBank/DDBJ databases">
        <authorList>
            <person name="Niu N."/>
        </authorList>
    </citation>
    <scope>NUCLEOTIDE SEQUENCE [LARGE SCALE GENOMIC DNA]</scope>
    <source>
        <strain evidence="1 2">LMG10982</strain>
    </source>
</reference>
<name>A0A7Y4P5H7_9BURK</name>
<dbReference type="InterPro" id="IPR038695">
    <property type="entry name" value="Saro_0823-like_sf"/>
</dbReference>
<dbReference type="Proteomes" id="UP000541421">
    <property type="component" value="Unassembled WGS sequence"/>
</dbReference>
<keyword evidence="2" id="KW-1185">Reference proteome</keyword>
<organism evidence="1 2">
    <name type="scientific">Pelistega europaea</name>
    <dbReference type="NCBI Taxonomy" id="106147"/>
    <lineage>
        <taxon>Bacteria</taxon>
        <taxon>Pseudomonadati</taxon>
        <taxon>Pseudomonadota</taxon>
        <taxon>Betaproteobacteria</taxon>
        <taxon>Burkholderiales</taxon>
        <taxon>Alcaligenaceae</taxon>
        <taxon>Pelistega</taxon>
    </lineage>
</organism>
<dbReference type="PANTHER" id="PTHR37953">
    <property type="entry name" value="UPF0127 PROTEIN MJ1496"/>
    <property type="match status" value="1"/>
</dbReference>
<dbReference type="Gene3D" id="2.60.120.1140">
    <property type="entry name" value="Protein of unknown function DUF192"/>
    <property type="match status" value="1"/>
</dbReference>
<dbReference type="Pfam" id="PF02643">
    <property type="entry name" value="DUF192"/>
    <property type="match status" value="1"/>
</dbReference>